<dbReference type="GO" id="GO:0016787">
    <property type="term" value="F:hydrolase activity"/>
    <property type="evidence" value="ECO:0007669"/>
    <property type="project" value="InterPro"/>
</dbReference>
<gene>
    <name evidence="3" type="ORF">SDC9_41226</name>
</gene>
<accession>A0A644VXL5</accession>
<protein>
    <recommendedName>
        <fullName evidence="2">Calcineurin-like phosphoesterase domain-containing protein</fullName>
    </recommendedName>
</protein>
<reference evidence="3" key="1">
    <citation type="submission" date="2019-08" db="EMBL/GenBank/DDBJ databases">
        <authorList>
            <person name="Kucharzyk K."/>
            <person name="Murdoch R.W."/>
            <person name="Higgins S."/>
            <person name="Loffler F."/>
        </authorList>
    </citation>
    <scope>NUCLEOTIDE SEQUENCE</scope>
</reference>
<comment type="caution">
    <text evidence="3">The sequence shown here is derived from an EMBL/GenBank/DDBJ whole genome shotgun (WGS) entry which is preliminary data.</text>
</comment>
<sequence length="379" mass="43305">MILRQRDPDDDTEWSDVADWYNKQTGQDVTRCTVRKGYFLLAPFLEAGMVNPYKNEGTSESDDLRAQRLELEKERIRLRDERNENSRIIRELARKDATIDIVKNVISETVEPHDGFAQPPRVPSDTDMIVHLTDIHAGIQIDNFANQYDSRIMNQRLQAYLSRIAEIQKRHKSESCYLLLGGDLISGIIHSNLRLENNLNVIEQVKAVSLSICEFIKTLSSMFSDVNVYSVPGNHSRCLPNKEDNLKGENLDVLVFFYAQAALQQYENVYFFENDVEESVAIFRVRSNLVYGVHGDKDTISSVVQRLTMFFGEKPDIVLAGHRHTNGLTTVFDTKVVESGCLVGADNYCMDKRLRNKPEQMVLVVSEDGLECLYDVKLN</sequence>
<evidence type="ECO:0000313" key="3">
    <source>
        <dbReference type="EMBL" id="MPL95063.1"/>
    </source>
</evidence>
<name>A0A644VXL5_9ZZZZ</name>
<dbReference type="InterPro" id="IPR029052">
    <property type="entry name" value="Metallo-depent_PP-like"/>
</dbReference>
<feature type="domain" description="Calcineurin-like phosphoesterase" evidence="2">
    <location>
        <begin position="129"/>
        <end position="336"/>
    </location>
</feature>
<evidence type="ECO:0000259" key="2">
    <source>
        <dbReference type="Pfam" id="PF00149"/>
    </source>
</evidence>
<dbReference type="Gene3D" id="3.60.21.10">
    <property type="match status" value="1"/>
</dbReference>
<organism evidence="3">
    <name type="scientific">bioreactor metagenome</name>
    <dbReference type="NCBI Taxonomy" id="1076179"/>
    <lineage>
        <taxon>unclassified sequences</taxon>
        <taxon>metagenomes</taxon>
        <taxon>ecological metagenomes</taxon>
    </lineage>
</organism>
<dbReference type="InterPro" id="IPR004843">
    <property type="entry name" value="Calcineurin-like_PHP"/>
</dbReference>
<dbReference type="AlphaFoldDB" id="A0A644VXL5"/>
<dbReference type="SUPFAM" id="SSF56300">
    <property type="entry name" value="Metallo-dependent phosphatases"/>
    <property type="match status" value="1"/>
</dbReference>
<feature type="coiled-coil region" evidence="1">
    <location>
        <begin position="54"/>
        <end position="91"/>
    </location>
</feature>
<proteinExistence type="predicted"/>
<dbReference type="EMBL" id="VSSQ01000453">
    <property type="protein sequence ID" value="MPL95063.1"/>
    <property type="molecule type" value="Genomic_DNA"/>
</dbReference>
<evidence type="ECO:0000256" key="1">
    <source>
        <dbReference type="SAM" id="Coils"/>
    </source>
</evidence>
<dbReference type="Pfam" id="PF00149">
    <property type="entry name" value="Metallophos"/>
    <property type="match status" value="1"/>
</dbReference>
<keyword evidence="1" id="KW-0175">Coiled coil</keyword>